<keyword evidence="6" id="KW-0658">Purine biosynthesis</keyword>
<name>A0A382RHC8_9ZZZZ</name>
<evidence type="ECO:0000256" key="2">
    <source>
        <dbReference type="ARBA" id="ARBA00012746"/>
    </source>
</evidence>
<evidence type="ECO:0000313" key="9">
    <source>
        <dbReference type="EMBL" id="SVC96368.1"/>
    </source>
</evidence>
<dbReference type="SUPFAM" id="SSF54810">
    <property type="entry name" value="GMP synthetase C-terminal dimerisation domain"/>
    <property type="match status" value="1"/>
</dbReference>
<dbReference type="UniPathway" id="UPA00189">
    <property type="reaction ID" value="UER00296"/>
</dbReference>
<feature type="non-terminal residue" evidence="9">
    <location>
        <position position="1"/>
    </location>
</feature>
<dbReference type="Gene3D" id="3.30.300.10">
    <property type="match status" value="1"/>
</dbReference>
<evidence type="ECO:0000256" key="7">
    <source>
        <dbReference type="ARBA" id="ARBA00022840"/>
    </source>
</evidence>
<evidence type="ECO:0000259" key="8">
    <source>
        <dbReference type="PROSITE" id="PS51553"/>
    </source>
</evidence>
<accession>A0A382RHC8</accession>
<gene>
    <name evidence="9" type="ORF">METZ01_LOCUS349222</name>
</gene>
<dbReference type="AlphaFoldDB" id="A0A382RHC8"/>
<dbReference type="Gene3D" id="3.40.50.620">
    <property type="entry name" value="HUPs"/>
    <property type="match status" value="1"/>
</dbReference>
<feature type="domain" description="GMPS ATP-PPase" evidence="8">
    <location>
        <begin position="1"/>
        <end position="138"/>
    </location>
</feature>
<dbReference type="GO" id="GO:0005829">
    <property type="term" value="C:cytosol"/>
    <property type="evidence" value="ECO:0007669"/>
    <property type="project" value="TreeGrafter"/>
</dbReference>
<dbReference type="EC" id="6.3.5.2" evidence="2"/>
<keyword evidence="4" id="KW-0547">Nucleotide-binding</keyword>
<dbReference type="PROSITE" id="PS51553">
    <property type="entry name" value="GMPS_ATP_PPASE"/>
    <property type="match status" value="1"/>
</dbReference>
<evidence type="ECO:0000256" key="5">
    <source>
        <dbReference type="ARBA" id="ARBA00022749"/>
    </source>
</evidence>
<reference evidence="9" key="1">
    <citation type="submission" date="2018-05" db="EMBL/GenBank/DDBJ databases">
        <authorList>
            <person name="Lanie J.A."/>
            <person name="Ng W.-L."/>
            <person name="Kazmierczak K.M."/>
            <person name="Andrzejewski T.M."/>
            <person name="Davidsen T.M."/>
            <person name="Wayne K.J."/>
            <person name="Tettelin H."/>
            <person name="Glass J.I."/>
            <person name="Rusch D."/>
            <person name="Podicherti R."/>
            <person name="Tsui H.-C.T."/>
            <person name="Winkler M.E."/>
        </authorList>
    </citation>
    <scope>NUCLEOTIDE SEQUENCE</scope>
</reference>
<protein>
    <recommendedName>
        <fullName evidence="2">GMP synthase (glutamine-hydrolyzing)</fullName>
        <ecNumber evidence="2">6.3.5.2</ecNumber>
    </recommendedName>
</protein>
<dbReference type="InterPro" id="IPR014729">
    <property type="entry name" value="Rossmann-like_a/b/a_fold"/>
</dbReference>
<organism evidence="9">
    <name type="scientific">marine metagenome</name>
    <dbReference type="NCBI Taxonomy" id="408172"/>
    <lineage>
        <taxon>unclassified sequences</taxon>
        <taxon>metagenomes</taxon>
        <taxon>ecological metagenomes</taxon>
    </lineage>
</organism>
<dbReference type="FunFam" id="3.30.300.10:FF:000002">
    <property type="entry name" value="GMP synthase [glutamine-hydrolyzing]"/>
    <property type="match status" value="1"/>
</dbReference>
<keyword evidence="3" id="KW-0436">Ligase</keyword>
<proteinExistence type="predicted"/>
<dbReference type="InterPro" id="IPR025777">
    <property type="entry name" value="GMPS_ATP_PPase_dom"/>
</dbReference>
<evidence type="ECO:0000256" key="4">
    <source>
        <dbReference type="ARBA" id="ARBA00022741"/>
    </source>
</evidence>
<dbReference type="SUPFAM" id="SSF52402">
    <property type="entry name" value="Adenine nucleotide alpha hydrolases-like"/>
    <property type="match status" value="1"/>
</dbReference>
<dbReference type="GO" id="GO:0003921">
    <property type="term" value="F:GMP synthase activity"/>
    <property type="evidence" value="ECO:0007669"/>
    <property type="project" value="InterPro"/>
</dbReference>
<dbReference type="InterPro" id="IPR001674">
    <property type="entry name" value="GMP_synth_C"/>
</dbReference>
<sequence>GVLRKNEREQVKTMFTDNYDFNLRVVDATDLFLERLAGIFDPEEKRKRIGNTFIDVFKDEAAGIDDVEFLAQGTLYPDVIESLSPIGGPSATIKSHHNVGGLPEQLGFKLVEPLRSLFKDEVRLIGKELGLAPELLERQPFPGPGLAVRVLGAVNAENLDVLRNADAIIQEEIEKWEDYPNIWQSFGVLLPVQTVGVMGDQRTYDNVVALRVVESLDGMTADWIYLPQNILGTISSRICNEVHGVNRVVLDISSKPPSTIEWE</sequence>
<keyword evidence="7" id="KW-0067">ATP-binding</keyword>
<keyword evidence="5" id="KW-0332">GMP biosynthesis</keyword>
<dbReference type="GO" id="GO:0005524">
    <property type="term" value="F:ATP binding"/>
    <property type="evidence" value="ECO:0007669"/>
    <property type="project" value="UniProtKB-KW"/>
</dbReference>
<dbReference type="PANTHER" id="PTHR11922:SF2">
    <property type="entry name" value="GMP SYNTHASE [GLUTAMINE-HYDROLYZING]"/>
    <property type="match status" value="1"/>
</dbReference>
<comment type="pathway">
    <text evidence="1">Purine metabolism; GMP biosynthesis; GMP from XMP (L-Gln route): step 1/1.</text>
</comment>
<dbReference type="PANTHER" id="PTHR11922">
    <property type="entry name" value="GMP SYNTHASE-RELATED"/>
    <property type="match status" value="1"/>
</dbReference>
<evidence type="ECO:0000256" key="3">
    <source>
        <dbReference type="ARBA" id="ARBA00022598"/>
    </source>
</evidence>
<dbReference type="EMBL" id="UINC01121304">
    <property type="protein sequence ID" value="SVC96368.1"/>
    <property type="molecule type" value="Genomic_DNA"/>
</dbReference>
<dbReference type="NCBIfam" id="TIGR00884">
    <property type="entry name" value="guaA_Cterm"/>
    <property type="match status" value="1"/>
</dbReference>
<evidence type="ECO:0000256" key="1">
    <source>
        <dbReference type="ARBA" id="ARBA00005153"/>
    </source>
</evidence>
<evidence type="ECO:0000256" key="6">
    <source>
        <dbReference type="ARBA" id="ARBA00022755"/>
    </source>
</evidence>
<dbReference type="CDD" id="cd01997">
    <property type="entry name" value="GMP_synthase_C"/>
    <property type="match status" value="1"/>
</dbReference>
<dbReference type="Pfam" id="PF00958">
    <property type="entry name" value="GMP_synt_C"/>
    <property type="match status" value="1"/>
</dbReference>